<keyword evidence="2" id="KW-0808">Transferase</keyword>
<protein>
    <recommendedName>
        <fullName evidence="4">Methyltransferase type 11 domain-containing protein</fullName>
    </recommendedName>
</protein>
<evidence type="ECO:0000256" key="3">
    <source>
        <dbReference type="ARBA" id="ARBA00022691"/>
    </source>
</evidence>
<sequence length="307" mass="35781">MKEKTTKTIINRYWGKISEAEFEKALDIIDKEGWAVFADKFKDRLDFTTEENRADWRFFIPLDQNSVVLDAGAGLGRISMPLARVVKKVVACDVSVTRMRFLKKLAEVKGLNNIETVVADIFNMPFEKESFDLIVMNGLLEWVGKTDLYNNPREAQIACLKICKGLLKKGGFLYVGIENRFALSYLRGIDHSGLKFTSYMPRWLADKYTLFRKGHRYDTYTYNISGYRKLFKEAGFKTPDFYLVYPGYNLPRIIIPYDNLRLLKYTLVSMMHGNTLVRKMAKIVARSSLLLWIYRNFFFSFNIFAQK</sequence>
<dbReference type="PANTHER" id="PTHR43464">
    <property type="entry name" value="METHYLTRANSFERASE"/>
    <property type="match status" value="1"/>
</dbReference>
<comment type="caution">
    <text evidence="5">The sequence shown here is derived from an EMBL/GenBank/DDBJ whole genome shotgun (WGS) entry which is preliminary data.</text>
</comment>
<dbReference type="GO" id="GO:0008757">
    <property type="term" value="F:S-adenosylmethionine-dependent methyltransferase activity"/>
    <property type="evidence" value="ECO:0007669"/>
    <property type="project" value="InterPro"/>
</dbReference>
<keyword evidence="3" id="KW-0949">S-adenosyl-L-methionine</keyword>
<evidence type="ECO:0000313" key="6">
    <source>
        <dbReference type="Proteomes" id="UP000178175"/>
    </source>
</evidence>
<gene>
    <name evidence="5" type="ORF">A3C70_03285</name>
</gene>
<accession>A0A1G2TEH9</accession>
<evidence type="ECO:0000259" key="4">
    <source>
        <dbReference type="Pfam" id="PF08241"/>
    </source>
</evidence>
<dbReference type="Pfam" id="PF08241">
    <property type="entry name" value="Methyltransf_11"/>
    <property type="match status" value="1"/>
</dbReference>
<evidence type="ECO:0000256" key="2">
    <source>
        <dbReference type="ARBA" id="ARBA00022679"/>
    </source>
</evidence>
<proteinExistence type="predicted"/>
<dbReference type="EMBL" id="MHVR01000020">
    <property type="protein sequence ID" value="OHA95704.1"/>
    <property type="molecule type" value="Genomic_DNA"/>
</dbReference>
<evidence type="ECO:0000313" key="5">
    <source>
        <dbReference type="EMBL" id="OHA95704.1"/>
    </source>
</evidence>
<organism evidence="5 6">
    <name type="scientific">Candidatus Zambryskibacteria bacterium RIFCSPHIGHO2_02_FULL_43_14</name>
    <dbReference type="NCBI Taxonomy" id="1802748"/>
    <lineage>
        <taxon>Bacteria</taxon>
        <taxon>Candidatus Zambryskiibacteriota</taxon>
    </lineage>
</organism>
<dbReference type="GO" id="GO:0032259">
    <property type="term" value="P:methylation"/>
    <property type="evidence" value="ECO:0007669"/>
    <property type="project" value="UniProtKB-KW"/>
</dbReference>
<dbReference type="CDD" id="cd02440">
    <property type="entry name" value="AdoMet_MTases"/>
    <property type="match status" value="1"/>
</dbReference>
<dbReference type="InterPro" id="IPR029063">
    <property type="entry name" value="SAM-dependent_MTases_sf"/>
</dbReference>
<dbReference type="SUPFAM" id="SSF53335">
    <property type="entry name" value="S-adenosyl-L-methionine-dependent methyltransferases"/>
    <property type="match status" value="1"/>
</dbReference>
<dbReference type="Gene3D" id="3.40.50.150">
    <property type="entry name" value="Vaccinia Virus protein VP39"/>
    <property type="match status" value="1"/>
</dbReference>
<evidence type="ECO:0000256" key="1">
    <source>
        <dbReference type="ARBA" id="ARBA00022603"/>
    </source>
</evidence>
<keyword evidence="1" id="KW-0489">Methyltransferase</keyword>
<dbReference type="PANTHER" id="PTHR43464:SF19">
    <property type="entry name" value="UBIQUINONE BIOSYNTHESIS O-METHYLTRANSFERASE, MITOCHONDRIAL"/>
    <property type="match status" value="1"/>
</dbReference>
<name>A0A1G2TEH9_9BACT</name>
<dbReference type="Proteomes" id="UP000178175">
    <property type="component" value="Unassembled WGS sequence"/>
</dbReference>
<dbReference type="AlphaFoldDB" id="A0A1G2TEH9"/>
<feature type="domain" description="Methyltransferase type 11" evidence="4">
    <location>
        <begin position="69"/>
        <end position="175"/>
    </location>
</feature>
<dbReference type="InterPro" id="IPR013216">
    <property type="entry name" value="Methyltransf_11"/>
</dbReference>
<reference evidence="5 6" key="1">
    <citation type="journal article" date="2016" name="Nat. Commun.">
        <title>Thousands of microbial genomes shed light on interconnected biogeochemical processes in an aquifer system.</title>
        <authorList>
            <person name="Anantharaman K."/>
            <person name="Brown C.T."/>
            <person name="Hug L.A."/>
            <person name="Sharon I."/>
            <person name="Castelle C.J."/>
            <person name="Probst A.J."/>
            <person name="Thomas B.C."/>
            <person name="Singh A."/>
            <person name="Wilkins M.J."/>
            <person name="Karaoz U."/>
            <person name="Brodie E.L."/>
            <person name="Williams K.H."/>
            <person name="Hubbard S.S."/>
            <person name="Banfield J.F."/>
        </authorList>
    </citation>
    <scope>NUCLEOTIDE SEQUENCE [LARGE SCALE GENOMIC DNA]</scope>
</reference>